<evidence type="ECO:0000313" key="2">
    <source>
        <dbReference type="Proteomes" id="UP001162992"/>
    </source>
</evidence>
<organism evidence="1 2">
    <name type="scientific">Diphasiastrum complanatum</name>
    <name type="common">Issler's clubmoss</name>
    <name type="synonym">Lycopodium complanatum</name>
    <dbReference type="NCBI Taxonomy" id="34168"/>
    <lineage>
        <taxon>Eukaryota</taxon>
        <taxon>Viridiplantae</taxon>
        <taxon>Streptophyta</taxon>
        <taxon>Embryophyta</taxon>
        <taxon>Tracheophyta</taxon>
        <taxon>Lycopodiopsida</taxon>
        <taxon>Lycopodiales</taxon>
        <taxon>Lycopodiaceae</taxon>
        <taxon>Lycopodioideae</taxon>
        <taxon>Diphasiastrum</taxon>
    </lineage>
</organism>
<name>A0ACC2D0N0_DIPCM</name>
<reference evidence="2" key="1">
    <citation type="journal article" date="2024" name="Proc. Natl. Acad. Sci. U.S.A.">
        <title>Extraordinary preservation of gene collinearity over three hundred million years revealed in homosporous lycophytes.</title>
        <authorList>
            <person name="Li C."/>
            <person name="Wickell D."/>
            <person name="Kuo L.Y."/>
            <person name="Chen X."/>
            <person name="Nie B."/>
            <person name="Liao X."/>
            <person name="Peng D."/>
            <person name="Ji J."/>
            <person name="Jenkins J."/>
            <person name="Williams M."/>
            <person name="Shu S."/>
            <person name="Plott C."/>
            <person name="Barry K."/>
            <person name="Rajasekar S."/>
            <person name="Grimwood J."/>
            <person name="Han X."/>
            <person name="Sun S."/>
            <person name="Hou Z."/>
            <person name="He W."/>
            <person name="Dai G."/>
            <person name="Sun C."/>
            <person name="Schmutz J."/>
            <person name="Leebens-Mack J.H."/>
            <person name="Li F.W."/>
            <person name="Wang L."/>
        </authorList>
    </citation>
    <scope>NUCLEOTIDE SEQUENCE [LARGE SCALE GENOMIC DNA]</scope>
    <source>
        <strain evidence="2">cv. PW_Plant_1</strain>
    </source>
</reference>
<gene>
    <name evidence="1" type="ORF">O6H91_08G107700</name>
</gene>
<evidence type="ECO:0000313" key="1">
    <source>
        <dbReference type="EMBL" id="KAJ7547873.1"/>
    </source>
</evidence>
<keyword evidence="2" id="KW-1185">Reference proteome</keyword>
<dbReference type="EMBL" id="CM055099">
    <property type="protein sequence ID" value="KAJ7547873.1"/>
    <property type="molecule type" value="Genomic_DNA"/>
</dbReference>
<comment type="caution">
    <text evidence="1">The sequence shown here is derived from an EMBL/GenBank/DDBJ whole genome shotgun (WGS) entry which is preliminary data.</text>
</comment>
<accession>A0ACC2D0N0</accession>
<dbReference type="Proteomes" id="UP001162992">
    <property type="component" value="Chromosome 8"/>
</dbReference>
<proteinExistence type="predicted"/>
<protein>
    <submittedName>
        <fullName evidence="1">Uncharacterized protein</fullName>
    </submittedName>
</protein>
<sequence>MGDTVQYHLERMVPELEDLEKRGLFSRSEIKEIVRRRRDFEYLLKRPSPLKQDFLRYIEYEKQLEALRKLKKKALIKNMSQSGEQWRNSLCDRSCAMRIMLIYERAVTRFKGDLNLWLQYIEFCKSHGSKRMQRVMTKALKLHSTVPGLWIYAAVWEFEHNLNVTAARALMQRGLRMCPTSENLWLEYFRMELTYVQKLRSRKLLLGLDGGGGNPVENSMTMMLDSQEQEYTNDGTAHKISSDTLESESKLSQNIASAVYRNAVAAIPSSARLRQNFLELLDSVDSEHTHVLEETICESLAQDFPTDEDCWDWQARRLFEKSMKQVQDNKVNVQEALRQTCQVYENALQTLASTSMYERFSIFLEELLSFNMVNCKYVKLLEGNDENLEMVVKKLVQLYEQAEKAGLASAFLAEKHIGLLLRWGKLENATDLATLLCSSSMQTCGRIWALRLTLKTKSSLDSEKEKIAVLELFQEALLQVPIIQAKPIWKLAMEYFASNNFAIEKLLCVLKSSLTCATGGEVTAELTCAIIDWILLSQGMDKARQLYSEILALPGPSVRLFRHCILIEARSVAMGEAFHHVRRLFNAAVEIYGKKDTELWCDYWSAEMKAGNIDAASGVYWRARKMLQDPSTFIQRVHSV</sequence>